<name>B8FFL5_DESAL</name>
<organism evidence="2 3">
    <name type="scientific">Desulfatibacillum aliphaticivorans</name>
    <dbReference type="NCBI Taxonomy" id="218208"/>
    <lineage>
        <taxon>Bacteria</taxon>
        <taxon>Pseudomonadati</taxon>
        <taxon>Thermodesulfobacteriota</taxon>
        <taxon>Desulfobacteria</taxon>
        <taxon>Desulfobacterales</taxon>
        <taxon>Desulfatibacillaceae</taxon>
        <taxon>Desulfatibacillum</taxon>
    </lineage>
</organism>
<keyword evidence="3" id="KW-1185">Reference proteome</keyword>
<dbReference type="PROSITE" id="PS51459">
    <property type="entry name" value="FIDO"/>
    <property type="match status" value="1"/>
</dbReference>
<dbReference type="InterPro" id="IPR053737">
    <property type="entry name" value="Type_II_TA_Toxin"/>
</dbReference>
<dbReference type="eggNOG" id="COG3654">
    <property type="taxonomic scope" value="Bacteria"/>
</dbReference>
<dbReference type="Proteomes" id="UP000000739">
    <property type="component" value="Chromosome"/>
</dbReference>
<dbReference type="KEGG" id="dal:Dalk_2582"/>
<dbReference type="InterPro" id="IPR003812">
    <property type="entry name" value="Fido"/>
</dbReference>
<accession>B8FFL5</accession>
<protein>
    <submittedName>
        <fullName evidence="2">Death-on-curing family protein</fullName>
    </submittedName>
</protein>
<reference evidence="2 3" key="1">
    <citation type="journal article" date="2012" name="Environ. Microbiol.">
        <title>The genome sequence of Desulfatibacillum alkenivorans AK-01: a blueprint for anaerobic alkane oxidation.</title>
        <authorList>
            <person name="Callaghan A.V."/>
            <person name="Morris B.E."/>
            <person name="Pereira I.A."/>
            <person name="McInerney M.J."/>
            <person name="Austin R.N."/>
            <person name="Groves J.T."/>
            <person name="Kukor J.J."/>
            <person name="Suflita J.M."/>
            <person name="Young L.Y."/>
            <person name="Zylstra G.J."/>
            <person name="Wawrik B."/>
        </authorList>
    </citation>
    <scope>NUCLEOTIDE SEQUENCE [LARGE SCALE GENOMIC DNA]</scope>
    <source>
        <strain evidence="2 3">AK-01</strain>
    </source>
</reference>
<dbReference type="AlphaFoldDB" id="B8FFL5"/>
<dbReference type="InterPro" id="IPR036597">
    <property type="entry name" value="Fido-like_dom_sf"/>
</dbReference>
<dbReference type="HOGENOM" id="CLU_1934604_0_0_7"/>
<dbReference type="Gene3D" id="1.20.120.1870">
    <property type="entry name" value="Fic/DOC protein, Fido domain"/>
    <property type="match status" value="1"/>
</dbReference>
<dbReference type="SUPFAM" id="SSF140931">
    <property type="entry name" value="Fic-like"/>
    <property type="match status" value="1"/>
</dbReference>
<evidence type="ECO:0000259" key="1">
    <source>
        <dbReference type="PROSITE" id="PS51459"/>
    </source>
</evidence>
<evidence type="ECO:0000313" key="3">
    <source>
        <dbReference type="Proteomes" id="UP000000739"/>
    </source>
</evidence>
<dbReference type="EMBL" id="CP001322">
    <property type="protein sequence ID" value="ACL04275.1"/>
    <property type="molecule type" value="Genomic_DNA"/>
</dbReference>
<proteinExistence type="predicted"/>
<gene>
    <name evidence="2" type="ordered locus">Dalk_2582</name>
</gene>
<evidence type="ECO:0000313" key="2">
    <source>
        <dbReference type="EMBL" id="ACL04275.1"/>
    </source>
</evidence>
<sequence length="130" mass="14911">MNCLKPETIILFNQKALRATGAGLVLNRAQVNNLRSYVEATVSYHGFDELETFRLAAYLIVKQHNFRDGNKRTAQHVLLNCLRQAGWTYTGRPIDLARKIVELSKSKASRKTESILELSYFLKSNLQKRQ</sequence>
<dbReference type="RefSeq" id="WP_015947348.1">
    <property type="nucleotide sequence ID" value="NC_011768.1"/>
</dbReference>
<feature type="domain" description="Fido" evidence="1">
    <location>
        <begin position="4"/>
        <end position="124"/>
    </location>
</feature>